<feature type="transmembrane region" description="Helical" evidence="1">
    <location>
        <begin position="39"/>
        <end position="59"/>
    </location>
</feature>
<evidence type="ECO:0000256" key="1">
    <source>
        <dbReference type="SAM" id="Phobius"/>
    </source>
</evidence>
<keyword evidence="1" id="KW-0812">Transmembrane</keyword>
<keyword evidence="1" id="KW-0472">Membrane</keyword>
<dbReference type="Proteomes" id="UP000245618">
    <property type="component" value="Unassembled WGS sequence"/>
</dbReference>
<proteinExistence type="predicted"/>
<organism evidence="2 3">
    <name type="scientific">Flavobacterium laiguense</name>
    <dbReference type="NCBI Taxonomy" id="2169409"/>
    <lineage>
        <taxon>Bacteria</taxon>
        <taxon>Pseudomonadati</taxon>
        <taxon>Bacteroidota</taxon>
        <taxon>Flavobacteriia</taxon>
        <taxon>Flavobacteriales</taxon>
        <taxon>Flavobacteriaceae</taxon>
        <taxon>Flavobacterium</taxon>
    </lineage>
</organism>
<keyword evidence="1" id="KW-1133">Transmembrane helix</keyword>
<reference evidence="2 3" key="1">
    <citation type="submission" date="2018-04" db="EMBL/GenBank/DDBJ databases">
        <title>Flavobacterium sp. nov., isolated from glacier ice.</title>
        <authorList>
            <person name="Liu Q."/>
            <person name="Xin Y.-H."/>
        </authorList>
    </citation>
    <scope>NUCLEOTIDE SEQUENCE [LARGE SCALE GENOMIC DNA]</scope>
    <source>
        <strain evidence="2 3">LB2P30</strain>
    </source>
</reference>
<evidence type="ECO:0000313" key="2">
    <source>
        <dbReference type="EMBL" id="PWA11347.1"/>
    </source>
</evidence>
<name>A0A2U1K1H9_9FLAO</name>
<protein>
    <submittedName>
        <fullName evidence="2">Uncharacterized protein</fullName>
    </submittedName>
</protein>
<gene>
    <name evidence="2" type="ORF">DB891_00595</name>
</gene>
<evidence type="ECO:0000313" key="3">
    <source>
        <dbReference type="Proteomes" id="UP000245618"/>
    </source>
</evidence>
<dbReference type="OrthoDB" id="1376925at2"/>
<accession>A0A2U1K1H9</accession>
<dbReference type="RefSeq" id="WP_116759541.1">
    <property type="nucleotide sequence ID" value="NZ_QCZH01000001.1"/>
</dbReference>
<keyword evidence="3" id="KW-1185">Reference proteome</keyword>
<dbReference type="AlphaFoldDB" id="A0A2U1K1H9"/>
<comment type="caution">
    <text evidence="2">The sequence shown here is derived from an EMBL/GenBank/DDBJ whole genome shotgun (WGS) entry which is preliminary data.</text>
</comment>
<sequence>MKTNASNTTLHTLLLLTGINVYCQAPPEPGDETPPDGPINENINMLLLIALLFGIYIIYKHVQKNKKPI</sequence>
<dbReference type="EMBL" id="QCZH01000001">
    <property type="protein sequence ID" value="PWA11347.1"/>
    <property type="molecule type" value="Genomic_DNA"/>
</dbReference>